<evidence type="ECO:0000256" key="4">
    <source>
        <dbReference type="ARBA" id="ARBA00023163"/>
    </source>
</evidence>
<dbReference type="Gene3D" id="1.10.10.10">
    <property type="entry name" value="Winged helix-like DNA-binding domain superfamily/Winged helix DNA-binding domain"/>
    <property type="match status" value="1"/>
</dbReference>
<dbReference type="GO" id="GO:0003677">
    <property type="term" value="F:DNA binding"/>
    <property type="evidence" value="ECO:0007669"/>
    <property type="project" value="InterPro"/>
</dbReference>
<evidence type="ECO:0000313" key="6">
    <source>
        <dbReference type="EMBL" id="SES31015.1"/>
    </source>
</evidence>
<dbReference type="Gene3D" id="1.10.1740.10">
    <property type="match status" value="1"/>
</dbReference>
<dbReference type="SUPFAM" id="SSF88946">
    <property type="entry name" value="Sigma2 domain of RNA polymerase sigma factors"/>
    <property type="match status" value="1"/>
</dbReference>
<dbReference type="Proteomes" id="UP000199572">
    <property type="component" value="Unassembled WGS sequence"/>
</dbReference>
<keyword evidence="4" id="KW-0804">Transcription</keyword>
<dbReference type="InterPro" id="IPR013324">
    <property type="entry name" value="RNA_pol_sigma_r3/r4-like"/>
</dbReference>
<dbReference type="SUPFAM" id="SSF88659">
    <property type="entry name" value="Sigma3 and sigma4 domains of RNA polymerase sigma factors"/>
    <property type="match status" value="1"/>
</dbReference>
<reference evidence="6 7" key="1">
    <citation type="submission" date="2016-10" db="EMBL/GenBank/DDBJ databases">
        <authorList>
            <person name="de Groot N.N."/>
        </authorList>
    </citation>
    <scope>NUCLEOTIDE SEQUENCE [LARGE SCALE GENOMIC DNA]</scope>
    <source>
        <strain evidence="6 7">DSM 18610</strain>
    </source>
</reference>
<protein>
    <submittedName>
        <fullName evidence="6">RNA polymerase sigma-70 factor, ECF subfamily</fullName>
    </submittedName>
</protein>
<keyword evidence="7" id="KW-1185">Reference proteome</keyword>
<organism evidence="6 7">
    <name type="scientific">Pedobacter rhizosphaerae</name>
    <dbReference type="NCBI Taxonomy" id="390241"/>
    <lineage>
        <taxon>Bacteria</taxon>
        <taxon>Pseudomonadati</taxon>
        <taxon>Bacteroidota</taxon>
        <taxon>Sphingobacteriia</taxon>
        <taxon>Sphingobacteriales</taxon>
        <taxon>Sphingobacteriaceae</taxon>
        <taxon>Pedobacter</taxon>
    </lineage>
</organism>
<dbReference type="AlphaFoldDB" id="A0A1H9WB06"/>
<keyword evidence="2" id="KW-0805">Transcription regulation</keyword>
<dbReference type="EMBL" id="FOGG01000067">
    <property type="protein sequence ID" value="SES31015.1"/>
    <property type="molecule type" value="Genomic_DNA"/>
</dbReference>
<evidence type="ECO:0000256" key="2">
    <source>
        <dbReference type="ARBA" id="ARBA00023015"/>
    </source>
</evidence>
<comment type="similarity">
    <text evidence="1">Belongs to the sigma-70 factor family. ECF subfamily.</text>
</comment>
<name>A0A1H9WB06_9SPHI</name>
<dbReference type="NCBIfam" id="TIGR02985">
    <property type="entry name" value="Sig70_bacteroi1"/>
    <property type="match status" value="1"/>
</dbReference>
<evidence type="ECO:0000313" key="7">
    <source>
        <dbReference type="Proteomes" id="UP000199572"/>
    </source>
</evidence>
<accession>A0A1H9WB06</accession>
<dbReference type="GO" id="GO:0016987">
    <property type="term" value="F:sigma factor activity"/>
    <property type="evidence" value="ECO:0007669"/>
    <property type="project" value="UniProtKB-KW"/>
</dbReference>
<dbReference type="InterPro" id="IPR013325">
    <property type="entry name" value="RNA_pol_sigma_r2"/>
</dbReference>
<dbReference type="RefSeq" id="WP_245738755.1">
    <property type="nucleotide sequence ID" value="NZ_FOGG01000067.1"/>
</dbReference>
<gene>
    <name evidence="6" type="ORF">SAMN04488023_1673</name>
</gene>
<evidence type="ECO:0000256" key="3">
    <source>
        <dbReference type="ARBA" id="ARBA00023082"/>
    </source>
</evidence>
<dbReference type="InterPro" id="IPR036388">
    <property type="entry name" value="WH-like_DNA-bd_sf"/>
</dbReference>
<dbReference type="GO" id="GO:0006352">
    <property type="term" value="P:DNA-templated transcription initiation"/>
    <property type="evidence" value="ECO:0007669"/>
    <property type="project" value="InterPro"/>
</dbReference>
<dbReference type="Pfam" id="PF08281">
    <property type="entry name" value="Sigma70_r4_2"/>
    <property type="match status" value="1"/>
</dbReference>
<proteinExistence type="inferred from homology"/>
<dbReference type="PANTHER" id="PTHR43133:SF46">
    <property type="entry name" value="RNA POLYMERASE SIGMA-70 FACTOR ECF SUBFAMILY"/>
    <property type="match status" value="1"/>
</dbReference>
<dbReference type="InterPro" id="IPR039425">
    <property type="entry name" value="RNA_pol_sigma-70-like"/>
</dbReference>
<dbReference type="InterPro" id="IPR014284">
    <property type="entry name" value="RNA_pol_sigma-70_dom"/>
</dbReference>
<feature type="domain" description="RNA polymerase sigma factor 70 region 4 type 2" evidence="5">
    <location>
        <begin position="127"/>
        <end position="178"/>
    </location>
</feature>
<dbReference type="STRING" id="390241.SAMN04488023_1673"/>
<dbReference type="NCBIfam" id="TIGR02937">
    <property type="entry name" value="sigma70-ECF"/>
    <property type="match status" value="1"/>
</dbReference>
<dbReference type="PANTHER" id="PTHR43133">
    <property type="entry name" value="RNA POLYMERASE ECF-TYPE SIGMA FACTO"/>
    <property type="match status" value="1"/>
</dbReference>
<dbReference type="InterPro" id="IPR013249">
    <property type="entry name" value="RNA_pol_sigma70_r4_t2"/>
</dbReference>
<keyword evidence="3" id="KW-0731">Sigma factor</keyword>
<sequence length="186" mass="22159">MPDQIKVLEEQAISAFSDNFIKIDRKSFEQIYDLYWEKVFAVCYNNIKELEPARGMVQEIFKSLWERREELQLQKVEHYLIRAAKFKTFEYIRNKVNRQKHMEFQMMDCLHASNCTEEQILFNDLKEKLDDLVDTLPCQCKRVYKMSREQGMSNGEIASLLVISERAVEYHITKAMSRIKSGLAHY</sequence>
<evidence type="ECO:0000256" key="1">
    <source>
        <dbReference type="ARBA" id="ARBA00010641"/>
    </source>
</evidence>
<dbReference type="InterPro" id="IPR014327">
    <property type="entry name" value="RNA_pol_sigma70_bacteroid"/>
</dbReference>
<evidence type="ECO:0000259" key="5">
    <source>
        <dbReference type="Pfam" id="PF08281"/>
    </source>
</evidence>